<dbReference type="Gramene" id="PVH47745">
    <property type="protein sequence ID" value="PVH47745"/>
    <property type="gene ID" value="PAHAL_4G138800"/>
</dbReference>
<reference evidence="1" key="1">
    <citation type="submission" date="2018-04" db="EMBL/GenBank/DDBJ databases">
        <title>WGS assembly of Panicum hallii.</title>
        <authorList>
            <person name="Lovell J."/>
            <person name="Jenkins J."/>
            <person name="Lowry D."/>
            <person name="Mamidi S."/>
            <person name="Sreedasyam A."/>
            <person name="Weng X."/>
            <person name="Barry K."/>
            <person name="Bonette J."/>
            <person name="Campitelli B."/>
            <person name="Daum C."/>
            <person name="Gordon S."/>
            <person name="Gould B."/>
            <person name="Lipzen A."/>
            <person name="Macqueen A."/>
            <person name="Palacio-Mejia J."/>
            <person name="Plott C."/>
            <person name="Shakirov E."/>
            <person name="Shu S."/>
            <person name="Yoshinaga Y."/>
            <person name="Zane M."/>
            <person name="Rokhsar D."/>
            <person name="Grimwood J."/>
            <person name="Schmutz J."/>
            <person name="Juenger T."/>
        </authorList>
    </citation>
    <scope>NUCLEOTIDE SEQUENCE [LARGE SCALE GENOMIC DNA]</scope>
    <source>
        <strain evidence="1">FIL2</strain>
    </source>
</reference>
<gene>
    <name evidence="1" type="ORF">PAHAL_4G138800</name>
</gene>
<dbReference type="EMBL" id="CM008049">
    <property type="protein sequence ID" value="PVH47745.1"/>
    <property type="molecule type" value="Genomic_DNA"/>
</dbReference>
<sequence length="54" mass="6466">MQPKIDMKIIEQRDTGKSSAQLHLYYMPKRYKSKSLSVRQRTFGPLHLSKKQRM</sequence>
<proteinExistence type="predicted"/>
<dbReference type="Proteomes" id="UP000243499">
    <property type="component" value="Chromosome 4"/>
</dbReference>
<accession>A0A2T8JCW6</accession>
<organism evidence="1">
    <name type="scientific">Panicum hallii</name>
    <dbReference type="NCBI Taxonomy" id="206008"/>
    <lineage>
        <taxon>Eukaryota</taxon>
        <taxon>Viridiplantae</taxon>
        <taxon>Streptophyta</taxon>
        <taxon>Embryophyta</taxon>
        <taxon>Tracheophyta</taxon>
        <taxon>Spermatophyta</taxon>
        <taxon>Magnoliopsida</taxon>
        <taxon>Liliopsida</taxon>
        <taxon>Poales</taxon>
        <taxon>Poaceae</taxon>
        <taxon>PACMAD clade</taxon>
        <taxon>Panicoideae</taxon>
        <taxon>Panicodae</taxon>
        <taxon>Paniceae</taxon>
        <taxon>Panicinae</taxon>
        <taxon>Panicum</taxon>
        <taxon>Panicum sect. Panicum</taxon>
    </lineage>
</organism>
<evidence type="ECO:0000313" key="1">
    <source>
        <dbReference type="EMBL" id="PVH47745.1"/>
    </source>
</evidence>
<protein>
    <submittedName>
        <fullName evidence="1">Uncharacterized protein</fullName>
    </submittedName>
</protein>
<dbReference type="AlphaFoldDB" id="A0A2T8JCW6"/>
<name>A0A2T8JCW6_9POAL</name>